<dbReference type="Proteomes" id="UP000823889">
    <property type="component" value="Unassembled WGS sequence"/>
</dbReference>
<evidence type="ECO:0000313" key="2">
    <source>
        <dbReference type="EMBL" id="HJD44250.1"/>
    </source>
</evidence>
<dbReference type="PANTHER" id="PTHR11803:SF39">
    <property type="entry name" value="2-IMINOBUTANOATE_2-IMINOPROPANOATE DEAMINASE"/>
    <property type="match status" value="1"/>
</dbReference>
<dbReference type="InterPro" id="IPR035959">
    <property type="entry name" value="RutC-like_sf"/>
</dbReference>
<evidence type="ECO:0000256" key="1">
    <source>
        <dbReference type="ARBA" id="ARBA00010552"/>
    </source>
</evidence>
<dbReference type="InterPro" id="IPR006175">
    <property type="entry name" value="YjgF/YER057c/UK114"/>
</dbReference>
<dbReference type="InterPro" id="IPR019897">
    <property type="entry name" value="RidA_CS"/>
</dbReference>
<accession>A0A9D2U849</accession>
<comment type="similarity">
    <text evidence="1">Belongs to the RutC family.</text>
</comment>
<dbReference type="AlphaFoldDB" id="A0A9D2U849"/>
<dbReference type="PANTHER" id="PTHR11803">
    <property type="entry name" value="2-IMINOBUTANOATE/2-IMINOPROPANOATE DEAMINASE RIDA"/>
    <property type="match status" value="1"/>
</dbReference>
<evidence type="ECO:0000313" key="3">
    <source>
        <dbReference type="Proteomes" id="UP000823889"/>
    </source>
</evidence>
<sequence length="127" mass="14100">MSAIKRYHSTLPLPFSRALEAGGFLFLSGQLPLDKKGQIVTGDIVRQTHAVFDRIEENLAAHQLTLNDVVKATVWLADLKDYPAFNAAYAERFQNVLPTRSLVEAKMVFNAAVEIEIQAWLGDTSPT</sequence>
<name>A0A9D2U849_9BURK</name>
<dbReference type="EMBL" id="DWUQ01000087">
    <property type="protein sequence ID" value="HJD44250.1"/>
    <property type="molecule type" value="Genomic_DNA"/>
</dbReference>
<organism evidence="2 3">
    <name type="scientific">Candidatus Paenalcaligenes intestinipullorum</name>
    <dbReference type="NCBI Taxonomy" id="2838718"/>
    <lineage>
        <taxon>Bacteria</taxon>
        <taxon>Pseudomonadati</taxon>
        <taxon>Pseudomonadota</taxon>
        <taxon>Betaproteobacteria</taxon>
        <taxon>Burkholderiales</taxon>
        <taxon>Alcaligenaceae</taxon>
        <taxon>Paenalcaligenes</taxon>
    </lineage>
</organism>
<dbReference type="GO" id="GO:0005829">
    <property type="term" value="C:cytosol"/>
    <property type="evidence" value="ECO:0007669"/>
    <property type="project" value="TreeGrafter"/>
</dbReference>
<dbReference type="Pfam" id="PF01042">
    <property type="entry name" value="Ribonuc_L-PSP"/>
    <property type="match status" value="1"/>
</dbReference>
<protein>
    <submittedName>
        <fullName evidence="2">RidA family protein</fullName>
    </submittedName>
</protein>
<dbReference type="SUPFAM" id="SSF55298">
    <property type="entry name" value="YjgF-like"/>
    <property type="match status" value="1"/>
</dbReference>
<dbReference type="GO" id="GO:0019239">
    <property type="term" value="F:deaminase activity"/>
    <property type="evidence" value="ECO:0007669"/>
    <property type="project" value="TreeGrafter"/>
</dbReference>
<comment type="caution">
    <text evidence="2">The sequence shown here is derived from an EMBL/GenBank/DDBJ whole genome shotgun (WGS) entry which is preliminary data.</text>
</comment>
<gene>
    <name evidence="2" type="ORF">H9906_04375</name>
</gene>
<reference evidence="2" key="2">
    <citation type="submission" date="2021-04" db="EMBL/GenBank/DDBJ databases">
        <authorList>
            <person name="Gilroy R."/>
        </authorList>
    </citation>
    <scope>NUCLEOTIDE SEQUENCE</scope>
    <source>
        <strain evidence="2">9264</strain>
    </source>
</reference>
<dbReference type="CDD" id="cd00448">
    <property type="entry name" value="YjgF_YER057c_UK114_family"/>
    <property type="match status" value="1"/>
</dbReference>
<dbReference type="PROSITE" id="PS01094">
    <property type="entry name" value="UPF0076"/>
    <property type="match status" value="1"/>
</dbReference>
<dbReference type="Gene3D" id="3.30.1330.40">
    <property type="entry name" value="RutC-like"/>
    <property type="match status" value="1"/>
</dbReference>
<reference evidence="2" key="1">
    <citation type="journal article" date="2021" name="PeerJ">
        <title>Extensive microbial diversity within the chicken gut microbiome revealed by metagenomics and culture.</title>
        <authorList>
            <person name="Gilroy R."/>
            <person name="Ravi A."/>
            <person name="Getino M."/>
            <person name="Pursley I."/>
            <person name="Horton D.L."/>
            <person name="Alikhan N.F."/>
            <person name="Baker D."/>
            <person name="Gharbi K."/>
            <person name="Hall N."/>
            <person name="Watson M."/>
            <person name="Adriaenssens E.M."/>
            <person name="Foster-Nyarko E."/>
            <person name="Jarju S."/>
            <person name="Secka A."/>
            <person name="Antonio M."/>
            <person name="Oren A."/>
            <person name="Chaudhuri R.R."/>
            <person name="La Ragione R."/>
            <person name="Hildebrand F."/>
            <person name="Pallen M.J."/>
        </authorList>
    </citation>
    <scope>NUCLEOTIDE SEQUENCE</scope>
    <source>
        <strain evidence="2">9264</strain>
    </source>
</reference>
<proteinExistence type="inferred from homology"/>